<keyword evidence="1 5" id="KW-0489">Methyltransferase</keyword>
<reference evidence="5 6" key="1">
    <citation type="submission" date="2023-09" db="EMBL/GenBank/DDBJ databases">
        <title>Microbacterium fusihabitans sp. nov., Microbacterium phycihabitans sp. nov., and Microbacterium cervinum sp. nov., isolated from dried seaweeds of beach.</title>
        <authorList>
            <person name="Lee S.D."/>
        </authorList>
    </citation>
    <scope>NUCLEOTIDE SEQUENCE [LARGE SCALE GENOMIC DNA]</scope>
    <source>
        <strain evidence="5 6">KSW4-17</strain>
    </source>
</reference>
<dbReference type="SUPFAM" id="SSF53335">
    <property type="entry name" value="S-adenosyl-L-methionine-dependent methyltransferases"/>
    <property type="match status" value="1"/>
</dbReference>
<evidence type="ECO:0000313" key="5">
    <source>
        <dbReference type="EMBL" id="MDU0367621.1"/>
    </source>
</evidence>
<dbReference type="RefSeq" id="WP_315994823.1">
    <property type="nucleotide sequence ID" value="NZ_JAWDIS010000002.1"/>
</dbReference>
<dbReference type="InterPro" id="IPR029063">
    <property type="entry name" value="SAM-dependent_MTases_sf"/>
</dbReference>
<organism evidence="5 6">
    <name type="scientific">Microbacterium galbum</name>
    <dbReference type="NCBI Taxonomy" id="3075994"/>
    <lineage>
        <taxon>Bacteria</taxon>
        <taxon>Bacillati</taxon>
        <taxon>Actinomycetota</taxon>
        <taxon>Actinomycetes</taxon>
        <taxon>Micrococcales</taxon>
        <taxon>Microbacteriaceae</taxon>
        <taxon>Microbacterium</taxon>
    </lineage>
</organism>
<evidence type="ECO:0000313" key="6">
    <source>
        <dbReference type="Proteomes" id="UP001263371"/>
    </source>
</evidence>
<keyword evidence="3" id="KW-0949">S-adenosyl-L-methionine</keyword>
<dbReference type="InterPro" id="IPR002295">
    <property type="entry name" value="N4/N6-MTase_EcoPI_Mod-like"/>
</dbReference>
<evidence type="ECO:0000256" key="3">
    <source>
        <dbReference type="ARBA" id="ARBA00022691"/>
    </source>
</evidence>
<dbReference type="GO" id="GO:0008168">
    <property type="term" value="F:methyltransferase activity"/>
    <property type="evidence" value="ECO:0007669"/>
    <property type="project" value="UniProtKB-KW"/>
</dbReference>
<sequence>MSDVQLVWPNKHLTLRASGATSYEWLSPADTRLAKPARVDPISVGPLTAASNVLAIGDGLDVLEALASTPVFQGGIRLVYIDPPFNTQVNFRQYNDSMQRAKWLSMMRDRLLALRDHLAADASVWVHLDDAEVHRARAVMDEVFGEQAFVASVIWQKKTTRDSRAAFSSNHDTILVYAPSGPKKWKTSRNLLVKDDALLRNRDDDPRGPWADAPFTAPGYRRAQQYDIVTPTGAVLRPPRGRSWYATEPTFKDLLAEDRIWFPKGGDGSPRLKLFAHQLRGLVPFTVWGSSDTGTNDDAKRHLLALFPDIEVFDTPKPESLLEQIIHIATNPGELVVDIFAGSGTTAATAHKMRRRWVTVERNAQTVADFTLPRLNAVVQGEDPGGVTSTLAWVGGGAFEVVNVSPRFGVAGLGAARTRIAKLAEAGRRNIIAQGA</sequence>
<dbReference type="PRINTS" id="PR00506">
    <property type="entry name" value="D21N6MTFRASE"/>
</dbReference>
<name>A0ABU3T8B9_9MICO</name>
<evidence type="ECO:0000256" key="1">
    <source>
        <dbReference type="ARBA" id="ARBA00022603"/>
    </source>
</evidence>
<dbReference type="EC" id="2.1.1.-" evidence="5"/>
<dbReference type="Proteomes" id="UP001263371">
    <property type="component" value="Unassembled WGS sequence"/>
</dbReference>
<dbReference type="Gene3D" id="3.40.50.150">
    <property type="entry name" value="Vaccinia Virus protein VP39"/>
    <property type="match status" value="1"/>
</dbReference>
<gene>
    <name evidence="5" type="ORF">RWH45_10365</name>
</gene>
<keyword evidence="2 5" id="KW-0808">Transferase</keyword>
<proteinExistence type="predicted"/>
<dbReference type="InterPro" id="IPR002941">
    <property type="entry name" value="DNA_methylase_N4/N6"/>
</dbReference>
<evidence type="ECO:0000256" key="2">
    <source>
        <dbReference type="ARBA" id="ARBA00022679"/>
    </source>
</evidence>
<comment type="caution">
    <text evidence="5">The sequence shown here is derived from an EMBL/GenBank/DDBJ whole genome shotgun (WGS) entry which is preliminary data.</text>
</comment>
<dbReference type="EMBL" id="JAWDIS010000002">
    <property type="protein sequence ID" value="MDU0367621.1"/>
    <property type="molecule type" value="Genomic_DNA"/>
</dbReference>
<evidence type="ECO:0000259" key="4">
    <source>
        <dbReference type="Pfam" id="PF01555"/>
    </source>
</evidence>
<feature type="domain" description="DNA methylase N-4/N-6" evidence="4">
    <location>
        <begin position="76"/>
        <end position="367"/>
    </location>
</feature>
<protein>
    <submittedName>
        <fullName evidence="5">Site-specific DNA-methyltransferase</fullName>
        <ecNumber evidence="5">2.1.1.-</ecNumber>
    </submittedName>
</protein>
<accession>A0ABU3T8B9</accession>
<dbReference type="Pfam" id="PF01555">
    <property type="entry name" value="N6_N4_Mtase"/>
    <property type="match status" value="1"/>
</dbReference>
<dbReference type="GO" id="GO:0032259">
    <property type="term" value="P:methylation"/>
    <property type="evidence" value="ECO:0007669"/>
    <property type="project" value="UniProtKB-KW"/>
</dbReference>
<keyword evidence="6" id="KW-1185">Reference proteome</keyword>